<sequence>MSLIDDTTRESWIQSVFPEWGEWLNEEIGETRVTPGTFAMWWLGCTGIWLKSENNTDIVVDFWVGRGKVTQDFSKLPPHLGGPDFQLNRMVGGRQRFPNTRMIPVVMDPFKVRKLDAYLVTHNHRDHMDPNSLAAIYHKFPDIPFIGPEYVTKQWIEWGLPKERCTTVKPGDVIKVKDCEIVVLDSFDRTVLLTAPRDGELKGHCPDDMDRRSVNYLIKTPGGSFYHSGDSHFSNYTLRHGKQHQIDVAIASFGENPPGLTDKMTSSDVLRMAENLRCKVIIPVHYETWSCFMADTREVDVLYDMRRDRLKYEFKPYIWQVGGKFVYPDNKDDRHFMFERGFEHAMEEEPNVYFKSFL</sequence>
<dbReference type="AlphaFoldDB" id="A0A0J9C0K6"/>
<dbReference type="InterPro" id="IPR050114">
    <property type="entry name" value="UPF0173_UPF0282_UlaG_hydrolase"/>
</dbReference>
<dbReference type="PANTHER" id="PTHR43546:SF9">
    <property type="entry name" value="L-ASCORBATE-6-PHOSPHATE LACTONASE ULAG-RELATED"/>
    <property type="match status" value="1"/>
</dbReference>
<evidence type="ECO:0000256" key="1">
    <source>
        <dbReference type="ARBA" id="ARBA00022801"/>
    </source>
</evidence>
<proteinExistence type="predicted"/>
<dbReference type="EMBL" id="ADLK01000022">
    <property type="protein sequence ID" value="KMW18762.1"/>
    <property type="molecule type" value="Genomic_DNA"/>
</dbReference>
<reference evidence="2 3" key="1">
    <citation type="submission" date="2011-04" db="EMBL/GenBank/DDBJ databases">
        <title>The Genome Sequence of Clostridium citroniae WAL-19142.</title>
        <authorList>
            <consortium name="The Broad Institute Genome Sequencing Platform"/>
            <person name="Earl A."/>
            <person name="Ward D."/>
            <person name="Feldgarden M."/>
            <person name="Gevers D."/>
            <person name="Warren Y.A."/>
            <person name="Tyrrell K.L."/>
            <person name="Citron D.M."/>
            <person name="Goldstein E.J."/>
            <person name="Daigneault M."/>
            <person name="Allen-Vercoe E."/>
            <person name="Young S.K."/>
            <person name="Zeng Q."/>
            <person name="Gargeya S."/>
            <person name="Fitzgerald M."/>
            <person name="Haas B."/>
            <person name="Abouelleil A."/>
            <person name="Alvarado L."/>
            <person name="Arachchi H.M."/>
            <person name="Berlin A."/>
            <person name="Brown A."/>
            <person name="Chapman S.B."/>
            <person name="Chen Z."/>
            <person name="Dunbar C."/>
            <person name="Freedman E."/>
            <person name="Gearin G."/>
            <person name="Gellesch M."/>
            <person name="Goldberg J."/>
            <person name="Griggs A."/>
            <person name="Gujja S."/>
            <person name="Heilman E.R."/>
            <person name="Heiman D."/>
            <person name="Howarth C."/>
            <person name="Larson L."/>
            <person name="Lui A."/>
            <person name="MacDonald P.J."/>
            <person name="Mehta T."/>
            <person name="Montmayeur A."/>
            <person name="Murphy C."/>
            <person name="Neiman D."/>
            <person name="Pearson M."/>
            <person name="Priest M."/>
            <person name="Roberts A."/>
            <person name="Saif S."/>
            <person name="Shea T."/>
            <person name="Shenoy N."/>
            <person name="Sisk P."/>
            <person name="Stolte C."/>
            <person name="Sykes S."/>
            <person name="White J."/>
            <person name="Yandava C."/>
            <person name="Wortman J."/>
            <person name="Nusbaum C."/>
            <person name="Birren B."/>
        </authorList>
    </citation>
    <scope>NUCLEOTIDE SEQUENCE [LARGE SCALE GENOMIC DNA]</scope>
    <source>
        <strain evidence="2 3">WAL-19142</strain>
    </source>
</reference>
<dbReference type="Proteomes" id="UP000037392">
    <property type="component" value="Unassembled WGS sequence"/>
</dbReference>
<dbReference type="OrthoDB" id="9800061at2"/>
<comment type="caution">
    <text evidence="2">The sequence shown here is derived from an EMBL/GenBank/DDBJ whole genome shotgun (WGS) entry which is preliminary data.</text>
</comment>
<keyword evidence="1" id="KW-0378">Hydrolase</keyword>
<gene>
    <name evidence="2" type="ORF">HMPREF9470_02866</name>
</gene>
<dbReference type="SUPFAM" id="SSF56281">
    <property type="entry name" value="Metallo-hydrolase/oxidoreductase"/>
    <property type="match status" value="1"/>
</dbReference>
<accession>A0A0J9C0K6</accession>
<dbReference type="RefSeq" id="WP_045091155.1">
    <property type="nucleotide sequence ID" value="NZ_KQ235878.1"/>
</dbReference>
<dbReference type="NCBIfam" id="NF008688">
    <property type="entry name" value="PRK11709.1"/>
    <property type="match status" value="1"/>
</dbReference>
<evidence type="ECO:0008006" key="4">
    <source>
        <dbReference type="Google" id="ProtNLM"/>
    </source>
</evidence>
<dbReference type="GeneID" id="93163358"/>
<dbReference type="Pfam" id="PF13483">
    <property type="entry name" value="Lactamase_B_3"/>
    <property type="match status" value="1"/>
</dbReference>
<protein>
    <recommendedName>
        <fullName evidence="4">Metallo-beta-lactamase domain-containing protein</fullName>
    </recommendedName>
</protein>
<dbReference type="Gene3D" id="3.60.15.10">
    <property type="entry name" value="Ribonuclease Z/Hydroxyacylglutathione hydrolase-like"/>
    <property type="match status" value="1"/>
</dbReference>
<dbReference type="InterPro" id="IPR036866">
    <property type="entry name" value="RibonucZ/Hydroxyglut_hydro"/>
</dbReference>
<evidence type="ECO:0000313" key="3">
    <source>
        <dbReference type="Proteomes" id="UP000037392"/>
    </source>
</evidence>
<name>A0A0J9C0K6_9FIRM</name>
<dbReference type="GO" id="GO:0016787">
    <property type="term" value="F:hydrolase activity"/>
    <property type="evidence" value="ECO:0007669"/>
    <property type="project" value="UniProtKB-KW"/>
</dbReference>
<dbReference type="PANTHER" id="PTHR43546">
    <property type="entry name" value="UPF0173 METAL-DEPENDENT HYDROLASE MJ1163-RELATED"/>
    <property type="match status" value="1"/>
</dbReference>
<organism evidence="2 3">
    <name type="scientific">[Clostridium] citroniae WAL-19142</name>
    <dbReference type="NCBI Taxonomy" id="742734"/>
    <lineage>
        <taxon>Bacteria</taxon>
        <taxon>Bacillati</taxon>
        <taxon>Bacillota</taxon>
        <taxon>Clostridia</taxon>
        <taxon>Lachnospirales</taxon>
        <taxon>Lachnospiraceae</taxon>
        <taxon>Enterocloster</taxon>
    </lineage>
</organism>
<evidence type="ECO:0000313" key="2">
    <source>
        <dbReference type="EMBL" id="KMW18762.1"/>
    </source>
</evidence>
<dbReference type="PATRIC" id="fig|742734.4.peg.3069"/>